<reference evidence="2" key="1">
    <citation type="journal article" date="2007" name="PLoS ONE">
        <title>The first genome sequence of an elite grapevine cultivar (Pinot noir Vitis vinifera L.): coping with a highly heterozygous genome.</title>
        <authorList>
            <person name="Velasco R."/>
            <person name="Zharkikh A."/>
            <person name="Troggio M."/>
            <person name="Cartwright D.A."/>
            <person name="Cestaro A."/>
            <person name="Pruss D."/>
            <person name="Pindo M."/>
            <person name="FitzGerald L.M."/>
            <person name="Vezzulli S."/>
            <person name="Reid J."/>
            <person name="Malacarne G."/>
            <person name="Iliev D."/>
            <person name="Coppola G."/>
            <person name="Wardell B."/>
            <person name="Micheletti D."/>
            <person name="Macalma T."/>
            <person name="Facci M."/>
            <person name="Mitchell J.T."/>
            <person name="Perazzolli M."/>
            <person name="Eldredge G."/>
            <person name="Gatto P."/>
            <person name="Oyzerski R."/>
            <person name="Moretto M."/>
            <person name="Gutin N."/>
            <person name="Stefanini M."/>
            <person name="Chen Y."/>
            <person name="Segala C."/>
            <person name="Davenport C."/>
            <person name="Dematte L."/>
            <person name="Mraz A."/>
            <person name="Battilana J."/>
            <person name="Stormo K."/>
            <person name="Costa F."/>
            <person name="Tao Q."/>
            <person name="Si-Ammour A."/>
            <person name="Harkins T."/>
            <person name="Lackey A."/>
            <person name="Perbost C."/>
            <person name="Taillon B."/>
            <person name="Stella A."/>
            <person name="Solovyev V."/>
            <person name="Fawcett J.A."/>
            <person name="Sterck L."/>
            <person name="Vandepoele K."/>
            <person name="Grando S.M."/>
            <person name="Toppo S."/>
            <person name="Moser C."/>
            <person name="Lanchbury J."/>
            <person name="Bogden R."/>
            <person name="Skolnick M."/>
            <person name="Sgaramella V."/>
            <person name="Bhatnagar S.K."/>
            <person name="Fontana P."/>
            <person name="Gutin A."/>
            <person name="Van de Peer Y."/>
            <person name="Salamini F."/>
            <person name="Viola R."/>
        </authorList>
    </citation>
    <scope>NUCLEOTIDE SEQUENCE</scope>
</reference>
<accession>A5BFZ4</accession>
<organism evidence="2">
    <name type="scientific">Vitis vinifera</name>
    <name type="common">Grape</name>
    <dbReference type="NCBI Taxonomy" id="29760"/>
    <lineage>
        <taxon>Eukaryota</taxon>
        <taxon>Viridiplantae</taxon>
        <taxon>Streptophyta</taxon>
        <taxon>Embryophyta</taxon>
        <taxon>Tracheophyta</taxon>
        <taxon>Spermatophyta</taxon>
        <taxon>Magnoliopsida</taxon>
        <taxon>eudicotyledons</taxon>
        <taxon>Gunneridae</taxon>
        <taxon>Pentapetalae</taxon>
        <taxon>rosids</taxon>
        <taxon>Vitales</taxon>
        <taxon>Vitaceae</taxon>
        <taxon>Viteae</taxon>
        <taxon>Vitis</taxon>
    </lineage>
</organism>
<name>A5BFZ4_VITVI</name>
<sequence length="409" mass="45189">MAGASRDQALALLAAANNHGDLAVKLSSLRQAKDILLAVHPSFAAELFPYLVELQSSPETLVRKSLIEAIEEIGLKAMEHSSILVSVLLVFLRDGDSIIAKQSIVSGTNFFCSVLEELALQFHRHGKVERWLEELWVWMVKLKDAVLAIALGPGPFGVKILAMKFLETYVLHFTSDANDFEKSSIEGSGRAFNISWVVGGHPVLDPASLMSDANRIIGVLLTLLQSASSLSGCLTITVVNCLLVLAWHSLGDVLGSGILGIRLSWVWRVDGLWCLHADQLSNLELNGIGYCCIGGSDNGNHRARQWLRINLEKSELILMKKVENLDDLIVELGCKRKGGLDVKSLLILKKALLCKWSWHFVSKRGAFWYHVIVEKYGEERGGVGHSGGERGVWGWVVENDKEELRFCKK</sequence>
<proteinExistence type="predicted"/>
<dbReference type="ExpressionAtlas" id="A5BFZ4">
    <property type="expression patterns" value="baseline and differential"/>
</dbReference>
<dbReference type="PANTHER" id="PTHR47184:SF3">
    <property type="entry name" value="PHOSPHATIDYLINOSITOL 3-AND 4-KINASE FAMILY PROTEIN-RELATED"/>
    <property type="match status" value="1"/>
</dbReference>
<dbReference type="PANTHER" id="PTHR47184">
    <property type="entry name" value="PHOSPHATIDYLINOSITOL 3-AND 4-KINASE FAMILY PROTEIN-RELATED"/>
    <property type="match status" value="1"/>
</dbReference>
<feature type="domain" description="Symplekin/Pta1 N-terminal" evidence="1">
    <location>
        <begin position="97"/>
        <end position="246"/>
    </location>
</feature>
<evidence type="ECO:0000313" key="2">
    <source>
        <dbReference type="EMBL" id="CAN63444.1"/>
    </source>
</evidence>
<dbReference type="EMBL" id="AM458227">
    <property type="protein sequence ID" value="CAN63444.1"/>
    <property type="molecule type" value="Genomic_DNA"/>
</dbReference>
<gene>
    <name evidence="2" type="ORF">VITISV_001105</name>
</gene>
<dbReference type="InterPro" id="IPR011989">
    <property type="entry name" value="ARM-like"/>
</dbReference>
<dbReference type="InterPro" id="IPR016024">
    <property type="entry name" value="ARM-type_fold"/>
</dbReference>
<dbReference type="Pfam" id="PF11935">
    <property type="entry name" value="SYMPK_PTA1_N"/>
    <property type="match status" value="1"/>
</dbReference>
<dbReference type="AlphaFoldDB" id="A5BFZ4"/>
<dbReference type="SUPFAM" id="SSF48371">
    <property type="entry name" value="ARM repeat"/>
    <property type="match status" value="1"/>
</dbReference>
<evidence type="ECO:0000259" key="1">
    <source>
        <dbReference type="Pfam" id="PF11935"/>
    </source>
</evidence>
<dbReference type="Gene3D" id="1.25.10.10">
    <property type="entry name" value="Leucine-rich Repeat Variant"/>
    <property type="match status" value="1"/>
</dbReference>
<dbReference type="InterPro" id="IPR032460">
    <property type="entry name" value="Symplekin/Pta1_N"/>
</dbReference>
<protein>
    <recommendedName>
        <fullName evidence="1">Symplekin/Pta1 N-terminal domain-containing protein</fullName>
    </recommendedName>
</protein>